<keyword evidence="1" id="KW-1133">Transmembrane helix</keyword>
<evidence type="ECO:0000313" key="2">
    <source>
        <dbReference type="EMBL" id="QYD67856.1"/>
    </source>
</evidence>
<name>A0ABX8UGV3_9BURK</name>
<feature type="transmembrane region" description="Helical" evidence="1">
    <location>
        <begin position="101"/>
        <end position="120"/>
    </location>
</feature>
<dbReference type="EMBL" id="CP080095">
    <property type="protein sequence ID" value="QYD67856.1"/>
    <property type="molecule type" value="Genomic_DNA"/>
</dbReference>
<keyword evidence="1" id="KW-0812">Transmembrane</keyword>
<feature type="transmembrane region" description="Helical" evidence="1">
    <location>
        <begin position="172"/>
        <end position="193"/>
    </location>
</feature>
<keyword evidence="1" id="KW-0472">Membrane</keyword>
<gene>
    <name evidence="2" type="ORF">KZJ38_16230</name>
</gene>
<feature type="transmembrane region" description="Helical" evidence="1">
    <location>
        <begin position="275"/>
        <end position="292"/>
    </location>
</feature>
<feature type="transmembrane region" description="Helical" evidence="1">
    <location>
        <begin position="298"/>
        <end position="321"/>
    </location>
</feature>
<feature type="transmembrane region" description="Helical" evidence="1">
    <location>
        <begin position="76"/>
        <end position="95"/>
    </location>
</feature>
<feature type="transmembrane region" description="Helical" evidence="1">
    <location>
        <begin position="241"/>
        <end position="263"/>
    </location>
</feature>
<dbReference type="RefSeq" id="WP_219797166.1">
    <property type="nucleotide sequence ID" value="NZ_CP080095.1"/>
</dbReference>
<protein>
    <submittedName>
        <fullName evidence="2">Uncharacterized protein</fullName>
    </submittedName>
</protein>
<feature type="transmembrane region" description="Helical" evidence="1">
    <location>
        <begin position="214"/>
        <end position="235"/>
    </location>
</feature>
<proteinExistence type="predicted"/>
<accession>A0ABX8UGV3</accession>
<feature type="transmembrane region" description="Helical" evidence="1">
    <location>
        <begin position="41"/>
        <end position="64"/>
    </location>
</feature>
<reference evidence="2 3" key="1">
    <citation type="submission" date="2021-07" db="EMBL/GenBank/DDBJ databases">
        <title>Paraburkholderia edwinii protects Aspergillus sp. from phenazines by acting as a toxin sponge.</title>
        <authorList>
            <person name="Dahlstrom K.M."/>
            <person name="Newman D.K."/>
        </authorList>
    </citation>
    <scope>NUCLEOTIDE SEQUENCE [LARGE SCALE GENOMIC DNA]</scope>
    <source>
        <strain evidence="2 3">Pe01</strain>
    </source>
</reference>
<feature type="transmembrane region" description="Helical" evidence="1">
    <location>
        <begin position="141"/>
        <end position="166"/>
    </location>
</feature>
<evidence type="ECO:0000313" key="3">
    <source>
        <dbReference type="Proteomes" id="UP000826462"/>
    </source>
</evidence>
<sequence>MHFMLVDELMKHGMRRPEAQMGIMDVYPDGAHWVGAIVGKISGSGLVAIVMVTVVSVYVCYVLLLELLGKDSPIKVALAAIAFVLLARTHSLIGWEVRVNYFYSQIVGDVVLLATLLMLCHLRSEWKRALMVFFIGASAMYIHALIALQILACGLTCIAWSGIMAWRATHRFPFGILATLLALLAGAVAILAFHPSFRAMRMAAENDGYLKFGYSYVFPVIVACGAIGCMMLWRARDRVDTVLGCAGIATVLLALLQYGALHLGHAGSAYAVKKHMFVVVSLATLSAIRLVGGRKPGHWTFGWLVAPVLAGLASFHVLALFETPVSPVIRAIAYANHVAQFELPGFKPGNTVSADEALPPMINFAISTTAFQQPFSEKQTTWIYGADPTVDATYAMVRRTPEIDAKCERKYGKTTEYVVVETACLR</sequence>
<dbReference type="Proteomes" id="UP000826462">
    <property type="component" value="Chromosome 1"/>
</dbReference>
<keyword evidence="3" id="KW-1185">Reference proteome</keyword>
<evidence type="ECO:0000256" key="1">
    <source>
        <dbReference type="SAM" id="Phobius"/>
    </source>
</evidence>
<organism evidence="2 3">
    <name type="scientific">Paraburkholderia edwinii</name>
    <dbReference type="NCBI Taxonomy" id="2861782"/>
    <lineage>
        <taxon>Bacteria</taxon>
        <taxon>Pseudomonadati</taxon>
        <taxon>Pseudomonadota</taxon>
        <taxon>Betaproteobacteria</taxon>
        <taxon>Burkholderiales</taxon>
        <taxon>Burkholderiaceae</taxon>
        <taxon>Paraburkholderia</taxon>
    </lineage>
</organism>